<dbReference type="RefSeq" id="WP_062183466.1">
    <property type="nucleotide sequence ID" value="NZ_BBXL01000021.1"/>
</dbReference>
<evidence type="ECO:0000256" key="6">
    <source>
        <dbReference type="ARBA" id="ARBA00023316"/>
    </source>
</evidence>
<dbReference type="GO" id="GO:0008360">
    <property type="term" value="P:regulation of cell shape"/>
    <property type="evidence" value="ECO:0007669"/>
    <property type="project" value="UniProtKB-UniRule"/>
</dbReference>
<dbReference type="Pfam" id="PF03734">
    <property type="entry name" value="YkuD"/>
    <property type="match status" value="1"/>
</dbReference>
<evidence type="ECO:0000256" key="7">
    <source>
        <dbReference type="PROSITE-ProRule" id="PRU01373"/>
    </source>
</evidence>
<dbReference type="InterPro" id="IPR005490">
    <property type="entry name" value="LD_TPept_cat_dom"/>
</dbReference>
<name>A0A1M5BE46_9BACT</name>
<sequence length="337" mass="37946">MTIKNHILLITLFSVLFSVTSCNEKPAAIVQEVQDTVKTIVEDEKPKSIDPASIKIEKALLYDEHTLEDTYPYKDTTRVFQWDKIRKGLAFVDSIHNESSSWAVLQNYKNLNGEAPLVKNYKRNAYTRIADSLGVERYQSVPLFSINDSTQAEFYGRDGWLVRYIKEEGTFDKITTISLAGEWLVPKKYVKQLSDTVIFNNAIFVDVTNQNITTLERTDTAWLVRSMNPATTGRHNPPHMQETPTGIFILQEKKAKMIYLVDGSSEVGGFAPYASRFTNGAYIHGIPVNAPGTQMIEYSASLGTTPRSHMCVRNATSHAKFVYGWAPTLATLVFVID</sequence>
<dbReference type="Gene3D" id="2.40.440.10">
    <property type="entry name" value="L,D-transpeptidase catalytic domain-like"/>
    <property type="match status" value="1"/>
</dbReference>
<dbReference type="STRING" id="1346286.SAMN05444362_10636"/>
<dbReference type="GO" id="GO:0004180">
    <property type="term" value="F:carboxypeptidase activity"/>
    <property type="evidence" value="ECO:0007669"/>
    <property type="project" value="UniProtKB-ARBA"/>
</dbReference>
<gene>
    <name evidence="9" type="ORF">SAMN05444362_10636</name>
</gene>
<dbReference type="SUPFAM" id="SSF141523">
    <property type="entry name" value="L,D-transpeptidase catalytic domain-like"/>
    <property type="match status" value="1"/>
</dbReference>
<dbReference type="GO" id="GO:0009252">
    <property type="term" value="P:peptidoglycan biosynthetic process"/>
    <property type="evidence" value="ECO:0007669"/>
    <property type="project" value="UniProtKB-UniPathway"/>
</dbReference>
<dbReference type="EMBL" id="FQUC01000006">
    <property type="protein sequence ID" value="SHF40726.1"/>
    <property type="molecule type" value="Genomic_DNA"/>
</dbReference>
<organism evidence="9 10">
    <name type="scientific">Dysgonomonas macrotermitis</name>
    <dbReference type="NCBI Taxonomy" id="1346286"/>
    <lineage>
        <taxon>Bacteria</taxon>
        <taxon>Pseudomonadati</taxon>
        <taxon>Bacteroidota</taxon>
        <taxon>Bacteroidia</taxon>
        <taxon>Bacteroidales</taxon>
        <taxon>Dysgonomonadaceae</taxon>
        <taxon>Dysgonomonas</taxon>
    </lineage>
</organism>
<dbReference type="CDD" id="cd16913">
    <property type="entry name" value="YkuD_like"/>
    <property type="match status" value="1"/>
</dbReference>
<keyword evidence="10" id="KW-1185">Reference proteome</keyword>
<feature type="domain" description="L,D-TPase catalytic" evidence="8">
    <location>
        <begin position="201"/>
        <end position="336"/>
    </location>
</feature>
<proteinExistence type="inferred from homology"/>
<keyword evidence="6 7" id="KW-0961">Cell wall biogenesis/degradation</keyword>
<evidence type="ECO:0000256" key="4">
    <source>
        <dbReference type="ARBA" id="ARBA00022960"/>
    </source>
</evidence>
<keyword evidence="3" id="KW-0808">Transferase</keyword>
<protein>
    <submittedName>
        <fullName evidence="9">L,D-transpeptidase catalytic domain</fullName>
    </submittedName>
</protein>
<dbReference type="InterPro" id="IPR038063">
    <property type="entry name" value="Transpep_catalytic_dom"/>
</dbReference>
<feature type="active site" description="Proton donor/acceptor" evidence="7">
    <location>
        <position position="284"/>
    </location>
</feature>
<comment type="similarity">
    <text evidence="2">Belongs to the YkuD family.</text>
</comment>
<evidence type="ECO:0000256" key="1">
    <source>
        <dbReference type="ARBA" id="ARBA00004752"/>
    </source>
</evidence>
<dbReference type="GO" id="GO:0016740">
    <property type="term" value="F:transferase activity"/>
    <property type="evidence" value="ECO:0007669"/>
    <property type="project" value="UniProtKB-KW"/>
</dbReference>
<evidence type="ECO:0000259" key="8">
    <source>
        <dbReference type="PROSITE" id="PS52029"/>
    </source>
</evidence>
<feature type="active site" description="Nucleophile" evidence="7">
    <location>
        <position position="311"/>
    </location>
</feature>
<keyword evidence="5 7" id="KW-0573">Peptidoglycan synthesis</keyword>
<reference evidence="10" key="1">
    <citation type="submission" date="2016-11" db="EMBL/GenBank/DDBJ databases">
        <authorList>
            <person name="Varghese N."/>
            <person name="Submissions S."/>
        </authorList>
    </citation>
    <scope>NUCLEOTIDE SEQUENCE [LARGE SCALE GENOMIC DNA]</scope>
    <source>
        <strain evidence="10">DSM 27370</strain>
    </source>
</reference>
<dbReference type="UniPathway" id="UPA00219"/>
<dbReference type="PROSITE" id="PS51257">
    <property type="entry name" value="PROKAR_LIPOPROTEIN"/>
    <property type="match status" value="1"/>
</dbReference>
<dbReference type="AlphaFoldDB" id="A0A1M5BE46"/>
<evidence type="ECO:0000313" key="10">
    <source>
        <dbReference type="Proteomes" id="UP000184480"/>
    </source>
</evidence>
<evidence type="ECO:0000256" key="5">
    <source>
        <dbReference type="ARBA" id="ARBA00022984"/>
    </source>
</evidence>
<evidence type="ECO:0000256" key="3">
    <source>
        <dbReference type="ARBA" id="ARBA00022679"/>
    </source>
</evidence>
<dbReference type="Proteomes" id="UP000184480">
    <property type="component" value="Unassembled WGS sequence"/>
</dbReference>
<evidence type="ECO:0000313" key="9">
    <source>
        <dbReference type="EMBL" id="SHF40726.1"/>
    </source>
</evidence>
<comment type="pathway">
    <text evidence="1 7">Cell wall biogenesis; peptidoglycan biosynthesis.</text>
</comment>
<keyword evidence="4 7" id="KW-0133">Cell shape</keyword>
<dbReference type="PROSITE" id="PS52029">
    <property type="entry name" value="LD_TPASE"/>
    <property type="match status" value="1"/>
</dbReference>
<dbReference type="GO" id="GO:0071555">
    <property type="term" value="P:cell wall organization"/>
    <property type="evidence" value="ECO:0007669"/>
    <property type="project" value="UniProtKB-UniRule"/>
</dbReference>
<dbReference type="OrthoDB" id="92744at2"/>
<evidence type="ECO:0000256" key="2">
    <source>
        <dbReference type="ARBA" id="ARBA00005992"/>
    </source>
</evidence>
<accession>A0A1M5BE46</accession>